<accession>A0A2N9IHQ9</accession>
<feature type="transmembrane region" description="Helical" evidence="1">
    <location>
        <begin position="12"/>
        <end position="34"/>
    </location>
</feature>
<keyword evidence="1" id="KW-0812">Transmembrane</keyword>
<dbReference type="EMBL" id="OIVN01006109">
    <property type="protein sequence ID" value="SPD25257.1"/>
    <property type="molecule type" value="Genomic_DNA"/>
</dbReference>
<dbReference type="AlphaFoldDB" id="A0A2N9IHQ9"/>
<evidence type="ECO:0000313" key="2">
    <source>
        <dbReference type="EMBL" id="SPD25257.1"/>
    </source>
</evidence>
<evidence type="ECO:0008006" key="3">
    <source>
        <dbReference type="Google" id="ProtNLM"/>
    </source>
</evidence>
<keyword evidence="1" id="KW-1133">Transmembrane helix</keyword>
<sequence length="169" mass="18631">MVGGPAERRERIGWVLLWVAMGFVVGLVVGGYGFCCGSCVGGCGFCCGFDPCRGNGCGCGVRESAKMGCSAQFYPLLQNFQDMAWIIDLFISWTGGFGKSRSALVWGAAPHCVKWLLWRERNNRVFEGQEATSMDLKSKLLRTLDEWVSITTNPELLSFEEFLNSCNLS</sequence>
<protein>
    <recommendedName>
        <fullName evidence="3">Reverse transcriptase zinc-binding domain-containing protein</fullName>
    </recommendedName>
</protein>
<organism evidence="2">
    <name type="scientific">Fagus sylvatica</name>
    <name type="common">Beechnut</name>
    <dbReference type="NCBI Taxonomy" id="28930"/>
    <lineage>
        <taxon>Eukaryota</taxon>
        <taxon>Viridiplantae</taxon>
        <taxon>Streptophyta</taxon>
        <taxon>Embryophyta</taxon>
        <taxon>Tracheophyta</taxon>
        <taxon>Spermatophyta</taxon>
        <taxon>Magnoliopsida</taxon>
        <taxon>eudicotyledons</taxon>
        <taxon>Gunneridae</taxon>
        <taxon>Pentapetalae</taxon>
        <taxon>rosids</taxon>
        <taxon>fabids</taxon>
        <taxon>Fagales</taxon>
        <taxon>Fagaceae</taxon>
        <taxon>Fagus</taxon>
    </lineage>
</organism>
<proteinExistence type="predicted"/>
<gene>
    <name evidence="2" type="ORF">FSB_LOCUS53139</name>
</gene>
<reference evidence="2" key="1">
    <citation type="submission" date="2018-02" db="EMBL/GenBank/DDBJ databases">
        <authorList>
            <person name="Cohen D.B."/>
            <person name="Kent A.D."/>
        </authorList>
    </citation>
    <scope>NUCLEOTIDE SEQUENCE</scope>
</reference>
<evidence type="ECO:0000256" key="1">
    <source>
        <dbReference type="SAM" id="Phobius"/>
    </source>
</evidence>
<keyword evidence="1" id="KW-0472">Membrane</keyword>
<name>A0A2N9IHQ9_FAGSY</name>